<comment type="caution">
    <text evidence="2">The sequence shown here is derived from an EMBL/GenBank/DDBJ whole genome shotgun (WGS) entry which is preliminary data.</text>
</comment>
<protein>
    <submittedName>
        <fullName evidence="2">Uncharacterized protein</fullName>
    </submittedName>
</protein>
<accession>A0AAE1IQ32</accession>
<feature type="region of interest" description="Disordered" evidence="1">
    <location>
        <begin position="508"/>
        <end position="548"/>
    </location>
</feature>
<feature type="region of interest" description="Disordered" evidence="1">
    <location>
        <begin position="266"/>
        <end position="407"/>
    </location>
</feature>
<feature type="compositionally biased region" description="Polar residues" evidence="1">
    <location>
        <begin position="464"/>
        <end position="475"/>
    </location>
</feature>
<name>A0AAE1IQ32_9FABA</name>
<evidence type="ECO:0000313" key="2">
    <source>
        <dbReference type="EMBL" id="KAK4254102.1"/>
    </source>
</evidence>
<feature type="compositionally biased region" description="Basic and acidic residues" evidence="1">
    <location>
        <begin position="292"/>
        <end position="340"/>
    </location>
</feature>
<feature type="compositionally biased region" description="Polar residues" evidence="1">
    <location>
        <begin position="138"/>
        <end position="152"/>
    </location>
</feature>
<evidence type="ECO:0000313" key="3">
    <source>
        <dbReference type="Proteomes" id="UP001293593"/>
    </source>
</evidence>
<feature type="compositionally biased region" description="Basic and acidic residues" evidence="1">
    <location>
        <begin position="522"/>
        <end position="538"/>
    </location>
</feature>
<feature type="compositionally biased region" description="Basic and acidic residues" evidence="1">
    <location>
        <begin position="578"/>
        <end position="592"/>
    </location>
</feature>
<feature type="compositionally biased region" description="Polar residues" evidence="1">
    <location>
        <begin position="394"/>
        <end position="405"/>
    </location>
</feature>
<dbReference type="PANTHER" id="PTHR37241">
    <property type="entry name" value="NEUROFILAMENT HEAVY PROTEIN"/>
    <property type="match status" value="1"/>
</dbReference>
<evidence type="ECO:0000256" key="1">
    <source>
        <dbReference type="SAM" id="MobiDB-lite"/>
    </source>
</evidence>
<keyword evidence="3" id="KW-1185">Reference proteome</keyword>
<feature type="compositionally biased region" description="Basic and acidic residues" evidence="1">
    <location>
        <begin position="378"/>
        <end position="390"/>
    </location>
</feature>
<proteinExistence type="predicted"/>
<organism evidence="2 3">
    <name type="scientific">Acacia crassicarpa</name>
    <name type="common">northern wattle</name>
    <dbReference type="NCBI Taxonomy" id="499986"/>
    <lineage>
        <taxon>Eukaryota</taxon>
        <taxon>Viridiplantae</taxon>
        <taxon>Streptophyta</taxon>
        <taxon>Embryophyta</taxon>
        <taxon>Tracheophyta</taxon>
        <taxon>Spermatophyta</taxon>
        <taxon>Magnoliopsida</taxon>
        <taxon>eudicotyledons</taxon>
        <taxon>Gunneridae</taxon>
        <taxon>Pentapetalae</taxon>
        <taxon>rosids</taxon>
        <taxon>fabids</taxon>
        <taxon>Fabales</taxon>
        <taxon>Fabaceae</taxon>
        <taxon>Caesalpinioideae</taxon>
        <taxon>mimosoid clade</taxon>
        <taxon>Acacieae</taxon>
        <taxon>Acacia</taxon>
    </lineage>
</organism>
<dbReference type="AlphaFoldDB" id="A0AAE1IQ32"/>
<feature type="region of interest" description="Disordered" evidence="1">
    <location>
        <begin position="128"/>
        <end position="169"/>
    </location>
</feature>
<feature type="region of interest" description="Disordered" evidence="1">
    <location>
        <begin position="578"/>
        <end position="642"/>
    </location>
</feature>
<reference evidence="2" key="1">
    <citation type="submission" date="2023-10" db="EMBL/GenBank/DDBJ databases">
        <title>Chromosome-level genome of the transformable northern wattle, Acacia crassicarpa.</title>
        <authorList>
            <person name="Massaro I."/>
            <person name="Sinha N.R."/>
            <person name="Poethig S."/>
            <person name="Leichty A.R."/>
        </authorList>
    </citation>
    <scope>NUCLEOTIDE SEQUENCE</scope>
    <source>
        <strain evidence="2">Acra3RX</strain>
        <tissue evidence="2">Leaf</tissue>
    </source>
</reference>
<dbReference type="Proteomes" id="UP001293593">
    <property type="component" value="Unassembled WGS sequence"/>
</dbReference>
<feature type="region of interest" description="Disordered" evidence="1">
    <location>
        <begin position="462"/>
        <end position="484"/>
    </location>
</feature>
<sequence>MAAEAPLLPVIEEEEIDDEFYEKIEAPKFVDFTAPEIRRSHEDRYWFCLRLGCDRNHEEELDSEAIYKNFVLRVMAARSPNVRLRKAMNRREASQNLKCPLTAPAKFSKPRVSRLALISSLSKKIVDDKARTRPPSKVNATPKSEVKQSSATAKAFTTPRNQKKSSNLDQFKTVQSKALNVAVPKNRVIAKTLVFHSPKKVVKIKSSVELKKTPMKSLCSAMKKLEIDSVKKKNEEASRRKVKGREVKSRVFDSLYPNRCLKEEKKLKGHSQIHEGGGATDDNGDSSDMEIDEKSRDGSFERCHESSSSEEAEKKSCEECCKENEEKKIPEATKRNDNKENSTAPDDDKENEGGLNQNDNKENVSTPDVNRRQVINHENIEKPKNEETRKTQKKPASNATTTESQVVKYRKLRPTNPKPFKLRTDERGILKEANLEKKPLETPLKEIIAKGGKTMRKYHHLNQKNEQNSDSNYCEDTTDHATEENKSVSIQCSVLGNSNMTVNRLYATPQRRKLQKPVDMAEQPKRQDKAAQKLDDKFKRKSHMTQPTLVVRPRSALSRKKEIDLVETPCKQQLSVIDEKSSNLQQRKEAEKACNNGDSSRRKAYSANSSSRSKPTKMAITVPKEPNFHSLHVPKNCTKKLT</sequence>
<feature type="compositionally biased region" description="Polar residues" evidence="1">
    <location>
        <begin position="158"/>
        <end position="169"/>
    </location>
</feature>
<dbReference type="PANTHER" id="PTHR37241:SF1">
    <property type="entry name" value="NEUROFILAMENT HEAVY PROTEIN"/>
    <property type="match status" value="1"/>
</dbReference>
<gene>
    <name evidence="2" type="ORF">QN277_009529</name>
</gene>
<feature type="compositionally biased region" description="Acidic residues" evidence="1">
    <location>
        <begin position="282"/>
        <end position="291"/>
    </location>
</feature>
<feature type="compositionally biased region" description="Polar residues" evidence="1">
    <location>
        <begin position="354"/>
        <end position="368"/>
    </location>
</feature>
<dbReference type="EMBL" id="JAWXYG010000014">
    <property type="protein sequence ID" value="KAK4254102.1"/>
    <property type="molecule type" value="Genomic_DNA"/>
</dbReference>